<keyword evidence="4" id="KW-1185">Reference proteome</keyword>
<dbReference type="EMBL" id="AP022597">
    <property type="protein sequence ID" value="BBY70109.1"/>
    <property type="molecule type" value="Genomic_DNA"/>
</dbReference>
<dbReference type="InterPro" id="IPR007969">
    <property type="entry name" value="DUF732"/>
</dbReference>
<dbReference type="Proteomes" id="UP000466578">
    <property type="component" value="Chromosome"/>
</dbReference>
<dbReference type="Pfam" id="PF05305">
    <property type="entry name" value="DUF732"/>
    <property type="match status" value="1"/>
</dbReference>
<evidence type="ECO:0000313" key="3">
    <source>
        <dbReference type="EMBL" id="BBY70109.1"/>
    </source>
</evidence>
<dbReference type="RefSeq" id="WP_041784765.1">
    <property type="nucleotide sequence ID" value="NC_016948.1"/>
</dbReference>
<evidence type="ECO:0000256" key="1">
    <source>
        <dbReference type="SAM" id="SignalP"/>
    </source>
</evidence>
<feature type="domain" description="DUF732" evidence="2">
    <location>
        <begin position="34"/>
        <end position="99"/>
    </location>
</feature>
<dbReference type="GeneID" id="45452716"/>
<evidence type="ECO:0000313" key="4">
    <source>
        <dbReference type="Proteomes" id="UP000466578"/>
    </source>
</evidence>
<sequence>MSLIVAVLASPRLATAGIACLAALVLAPQAHADANTYLQYIQDHHINVGISNPSKQLWMGNTACQELHEGRTPDQIAATPTIFDIHGIIDAAQHELCPDTLGR</sequence>
<evidence type="ECO:0000259" key="2">
    <source>
        <dbReference type="Pfam" id="PF05305"/>
    </source>
</evidence>
<feature type="chain" id="PRO_5046100544" description="DUF732 domain-containing protein" evidence="1">
    <location>
        <begin position="33"/>
        <end position="103"/>
    </location>
</feature>
<gene>
    <name evidence="3" type="ORF">MPRI_22960</name>
</gene>
<organism evidence="3 4">
    <name type="scientific">Mycobacterium paraintracellulare</name>
    <dbReference type="NCBI Taxonomy" id="1138383"/>
    <lineage>
        <taxon>Bacteria</taxon>
        <taxon>Bacillati</taxon>
        <taxon>Actinomycetota</taxon>
        <taxon>Actinomycetes</taxon>
        <taxon>Mycobacteriales</taxon>
        <taxon>Mycobacteriaceae</taxon>
        <taxon>Mycobacterium</taxon>
        <taxon>Mycobacterium avium complex (MAC)</taxon>
    </lineage>
</organism>
<protein>
    <recommendedName>
        <fullName evidence="2">DUF732 domain-containing protein</fullName>
    </recommendedName>
</protein>
<keyword evidence="1" id="KW-0732">Signal</keyword>
<name>A0ABN6AR46_9MYCO</name>
<proteinExistence type="predicted"/>
<accession>A0ABN6AR46</accession>
<reference evidence="3 4" key="1">
    <citation type="journal article" date="2019" name="Emerg. Microbes Infect.">
        <title>Comprehensive subspecies identification of 175 nontuberculous mycobacteria species based on 7547 genomic profiles.</title>
        <authorList>
            <person name="Matsumoto Y."/>
            <person name="Kinjo T."/>
            <person name="Motooka D."/>
            <person name="Nabeya D."/>
            <person name="Jung N."/>
            <person name="Uechi K."/>
            <person name="Horii T."/>
            <person name="Iida T."/>
            <person name="Fujita J."/>
            <person name="Nakamura S."/>
        </authorList>
    </citation>
    <scope>NUCLEOTIDE SEQUENCE [LARGE SCALE GENOMIC DNA]</scope>
    <source>
        <strain evidence="3 4">JCM 30622</strain>
    </source>
</reference>
<feature type="signal peptide" evidence="1">
    <location>
        <begin position="1"/>
        <end position="32"/>
    </location>
</feature>